<keyword evidence="2" id="KW-1185">Reference proteome</keyword>
<reference evidence="1 2" key="1">
    <citation type="journal article" date="2021" name="Hortic Res">
        <title>High-quality reference genome and annotation aids understanding of berry development for evergreen blueberry (Vaccinium darrowii).</title>
        <authorList>
            <person name="Yu J."/>
            <person name="Hulse-Kemp A.M."/>
            <person name="Babiker E."/>
            <person name="Staton M."/>
        </authorList>
    </citation>
    <scope>NUCLEOTIDE SEQUENCE [LARGE SCALE GENOMIC DNA]</scope>
    <source>
        <strain evidence="2">cv. NJ 8807/NJ 8810</strain>
        <tissue evidence="1">Young leaf</tissue>
    </source>
</reference>
<accession>A0ACB7ZCL5</accession>
<dbReference type="Proteomes" id="UP000828048">
    <property type="component" value="Chromosome 12"/>
</dbReference>
<evidence type="ECO:0000313" key="1">
    <source>
        <dbReference type="EMBL" id="KAH7863494.1"/>
    </source>
</evidence>
<gene>
    <name evidence="1" type="ORF">Vadar_018138</name>
</gene>
<proteinExistence type="predicted"/>
<sequence length="345" mass="38117">MQTTKEIDVEAFNWLAEKPLKQWSRSYYSILNKCDLLVNNLCEGFNKDIKMAREKPIIGMLEAIRCYLMKRMATRRKKISEWENNICPNIIDKVEKYKKKRGECNPTWCGEGYYQGRNMWPASGCVPILPPNYDRSIGSPRKSRRKGKGELENPDPEKLKRKNVSLRCGNCGQWGHNMSSCKNEANPAVRRRPSGGLVFSRPSVRPRGRPRGGGPQSSYGRGSDASQVTEVNQPFIGTNDIPTQASQVMGNNNVMGRGSDGATRGGRGRGGGNRGGRGRGDGSRGFTGLALFQIQNDSSLGLASQTNKSSDPATQQHHKPRRALAHIVAGGGDRLSRPKMGNDQP</sequence>
<dbReference type="EMBL" id="CM037162">
    <property type="protein sequence ID" value="KAH7863494.1"/>
    <property type="molecule type" value="Genomic_DNA"/>
</dbReference>
<protein>
    <submittedName>
        <fullName evidence="1">Uncharacterized protein</fullName>
    </submittedName>
</protein>
<name>A0ACB7ZCL5_9ERIC</name>
<organism evidence="1 2">
    <name type="scientific">Vaccinium darrowii</name>
    <dbReference type="NCBI Taxonomy" id="229202"/>
    <lineage>
        <taxon>Eukaryota</taxon>
        <taxon>Viridiplantae</taxon>
        <taxon>Streptophyta</taxon>
        <taxon>Embryophyta</taxon>
        <taxon>Tracheophyta</taxon>
        <taxon>Spermatophyta</taxon>
        <taxon>Magnoliopsida</taxon>
        <taxon>eudicotyledons</taxon>
        <taxon>Gunneridae</taxon>
        <taxon>Pentapetalae</taxon>
        <taxon>asterids</taxon>
        <taxon>Ericales</taxon>
        <taxon>Ericaceae</taxon>
        <taxon>Vaccinioideae</taxon>
        <taxon>Vaccinieae</taxon>
        <taxon>Vaccinium</taxon>
    </lineage>
</organism>
<comment type="caution">
    <text evidence="1">The sequence shown here is derived from an EMBL/GenBank/DDBJ whole genome shotgun (WGS) entry which is preliminary data.</text>
</comment>
<evidence type="ECO:0000313" key="2">
    <source>
        <dbReference type="Proteomes" id="UP000828048"/>
    </source>
</evidence>